<dbReference type="Proteomes" id="UP000324705">
    <property type="component" value="Chromosome 5A"/>
</dbReference>
<dbReference type="GO" id="GO:0004467">
    <property type="term" value="F:long-chain fatty acid-CoA ligase activity"/>
    <property type="evidence" value="ECO:0007669"/>
    <property type="project" value="TreeGrafter"/>
</dbReference>
<name>A0A9R0TYQ5_TRITD</name>
<dbReference type="PANTHER" id="PTHR43272:SF4">
    <property type="entry name" value="LONG CHAIN ACYL-COA SYNTHETASE 2"/>
    <property type="match status" value="1"/>
</dbReference>
<dbReference type="Gramene" id="TRITD5Av1G210050.2">
    <property type="protein sequence ID" value="TRITD5Av1G210050.2"/>
    <property type="gene ID" value="TRITD5Av1G210050"/>
</dbReference>
<evidence type="ECO:0000313" key="1">
    <source>
        <dbReference type="EMBL" id="VAI22551.1"/>
    </source>
</evidence>
<protein>
    <recommendedName>
        <fullName evidence="3">Long-chain-fatty-acid--CoA ligase</fullName>
    </recommendedName>
</protein>
<dbReference type="EMBL" id="LT934119">
    <property type="protein sequence ID" value="VAI22551.1"/>
    <property type="molecule type" value="Genomic_DNA"/>
</dbReference>
<evidence type="ECO:0000313" key="2">
    <source>
        <dbReference type="Proteomes" id="UP000324705"/>
    </source>
</evidence>
<dbReference type="GO" id="GO:0010143">
    <property type="term" value="P:cutin biosynthetic process"/>
    <property type="evidence" value="ECO:0007669"/>
    <property type="project" value="TreeGrafter"/>
</dbReference>
<organism evidence="1 2">
    <name type="scientific">Triticum turgidum subsp. durum</name>
    <name type="common">Durum wheat</name>
    <name type="synonym">Triticum durum</name>
    <dbReference type="NCBI Taxonomy" id="4567"/>
    <lineage>
        <taxon>Eukaryota</taxon>
        <taxon>Viridiplantae</taxon>
        <taxon>Streptophyta</taxon>
        <taxon>Embryophyta</taxon>
        <taxon>Tracheophyta</taxon>
        <taxon>Spermatophyta</taxon>
        <taxon>Magnoliopsida</taxon>
        <taxon>Liliopsida</taxon>
        <taxon>Poales</taxon>
        <taxon>Poaceae</taxon>
        <taxon>BOP clade</taxon>
        <taxon>Pooideae</taxon>
        <taxon>Triticodae</taxon>
        <taxon>Triticeae</taxon>
        <taxon>Triticinae</taxon>
        <taxon>Triticum</taxon>
    </lineage>
</organism>
<gene>
    <name evidence="1" type="ORF">TRITD_5Av1G210050</name>
</gene>
<proteinExistence type="predicted"/>
<reference evidence="1 2" key="1">
    <citation type="submission" date="2017-09" db="EMBL/GenBank/DDBJ databases">
        <authorList>
            <consortium name="International Durum Wheat Genome Sequencing Consortium (IDWGSC)"/>
            <person name="Milanesi L."/>
        </authorList>
    </citation>
    <scope>NUCLEOTIDE SEQUENCE [LARGE SCALE GENOMIC DNA]</scope>
    <source>
        <strain evidence="2">cv. Svevo</strain>
    </source>
</reference>
<accession>A0A9R0TYQ5</accession>
<keyword evidence="2" id="KW-1185">Reference proteome</keyword>
<dbReference type="GO" id="GO:0005783">
    <property type="term" value="C:endoplasmic reticulum"/>
    <property type="evidence" value="ECO:0007669"/>
    <property type="project" value="TreeGrafter"/>
</dbReference>
<dbReference type="GO" id="GO:0010025">
    <property type="term" value="P:wax biosynthetic process"/>
    <property type="evidence" value="ECO:0007669"/>
    <property type="project" value="TreeGrafter"/>
</dbReference>
<dbReference type="PANTHER" id="PTHR43272">
    <property type="entry name" value="LONG-CHAIN-FATTY-ACID--COA LIGASE"/>
    <property type="match status" value="1"/>
</dbReference>
<dbReference type="GO" id="GO:0016020">
    <property type="term" value="C:membrane"/>
    <property type="evidence" value="ECO:0007669"/>
    <property type="project" value="TreeGrafter"/>
</dbReference>
<sequence>MVPHSDIGEWQPDGTMKIIDRKKNIFKLSQGEYVAVEVLESAYAQSQLAASVWVYGNSFESFLVAVVVPEKQAIEDWAALNGKSGDYAELCNDPKARRYIQDELNQTGKKLGLRGFEMLRAVHLEPVPFSIDKDLITPTFKLKRPQLLKHYKDRVDQLYKDAKMGTAQ</sequence>
<dbReference type="SUPFAM" id="SSF56801">
    <property type="entry name" value="Acetyl-CoA synthetase-like"/>
    <property type="match status" value="1"/>
</dbReference>
<evidence type="ECO:0008006" key="3">
    <source>
        <dbReference type="Google" id="ProtNLM"/>
    </source>
</evidence>
<dbReference type="AlphaFoldDB" id="A0A9R0TYQ5"/>